<dbReference type="OrthoDB" id="414661at2759"/>
<gene>
    <name evidence="1" type="ORF">JZ751_016603</name>
</gene>
<feature type="non-terminal residue" evidence="1">
    <location>
        <position position="1"/>
    </location>
</feature>
<keyword evidence="2" id="KW-1185">Reference proteome</keyword>
<evidence type="ECO:0000313" key="1">
    <source>
        <dbReference type="EMBL" id="KAG9328084.1"/>
    </source>
</evidence>
<dbReference type="AlphaFoldDB" id="A0A8T2MIQ3"/>
<dbReference type="EMBL" id="JAFBMS010002757">
    <property type="protein sequence ID" value="KAG9328084.1"/>
    <property type="molecule type" value="Genomic_DNA"/>
</dbReference>
<comment type="caution">
    <text evidence="1">The sequence shown here is derived from an EMBL/GenBank/DDBJ whole genome shotgun (WGS) entry which is preliminary data.</text>
</comment>
<organism evidence="1 2">
    <name type="scientific">Albula glossodonta</name>
    <name type="common">roundjaw bonefish</name>
    <dbReference type="NCBI Taxonomy" id="121402"/>
    <lineage>
        <taxon>Eukaryota</taxon>
        <taxon>Metazoa</taxon>
        <taxon>Chordata</taxon>
        <taxon>Craniata</taxon>
        <taxon>Vertebrata</taxon>
        <taxon>Euteleostomi</taxon>
        <taxon>Actinopterygii</taxon>
        <taxon>Neopterygii</taxon>
        <taxon>Teleostei</taxon>
        <taxon>Albuliformes</taxon>
        <taxon>Albulidae</taxon>
        <taxon>Albula</taxon>
    </lineage>
</organism>
<reference evidence="1" key="1">
    <citation type="thesis" date="2021" institute="BYU ScholarsArchive" country="Provo, UT, USA">
        <title>Applications of and Algorithms for Genome Assembly and Genomic Analyses with an Emphasis on Marine Teleosts.</title>
        <authorList>
            <person name="Pickett B.D."/>
        </authorList>
    </citation>
    <scope>NUCLEOTIDE SEQUENCE</scope>
    <source>
        <strain evidence="1">HI-2016</strain>
    </source>
</reference>
<proteinExistence type="predicted"/>
<protein>
    <submittedName>
        <fullName evidence="1">Uncharacterized protein</fullName>
    </submittedName>
</protein>
<dbReference type="Proteomes" id="UP000824540">
    <property type="component" value="Unassembled WGS sequence"/>
</dbReference>
<accession>A0A8T2MIQ3</accession>
<sequence>MKGFGKDRACEVYSVSNSTLCPHSGQLPQNVGDMEPPHPRASGEGVQKRLGGSCSVFYLGGSVEFTNQSFSAELSDPSSPQFQQHVLALSPYAGGEQAQAEEELQLNTNIVCMIRGAVLLQGGAPPRGGRVPASLFYIISPFPSIFGRRHGNGMVTSLPQISQLYESSPWYAHYLHSRIVAFSEGVDGLRAFYWSKFSAPPGVGVEVHGAGVSHLQRALGATNKLLFSRTELYPLERNTDTLPLAMSFDLYAKYGNNRTLSLVSPKKPYYQWRLRVPSGHVVRLVVLTLHGATPGSCSAHKLSAYDFLLPLQNKIIA</sequence>
<name>A0A8T2MIQ3_9TELE</name>
<evidence type="ECO:0000313" key="2">
    <source>
        <dbReference type="Proteomes" id="UP000824540"/>
    </source>
</evidence>